<dbReference type="Proteomes" id="UP001211907">
    <property type="component" value="Unassembled WGS sequence"/>
</dbReference>
<dbReference type="PANTHER" id="PTHR10587:SF133">
    <property type="entry name" value="CHITIN DEACETYLASE 1-RELATED"/>
    <property type="match status" value="1"/>
</dbReference>
<organism evidence="5 6">
    <name type="scientific">Physocladia obscura</name>
    <dbReference type="NCBI Taxonomy" id="109957"/>
    <lineage>
        <taxon>Eukaryota</taxon>
        <taxon>Fungi</taxon>
        <taxon>Fungi incertae sedis</taxon>
        <taxon>Chytridiomycota</taxon>
        <taxon>Chytridiomycota incertae sedis</taxon>
        <taxon>Chytridiomycetes</taxon>
        <taxon>Chytridiales</taxon>
        <taxon>Chytriomycetaceae</taxon>
        <taxon>Physocladia</taxon>
    </lineage>
</organism>
<proteinExistence type="predicted"/>
<keyword evidence="6" id="KW-1185">Reference proteome</keyword>
<feature type="chain" id="PRO_5042222396" evidence="3">
    <location>
        <begin position="21"/>
        <end position="433"/>
    </location>
</feature>
<feature type="non-terminal residue" evidence="5">
    <location>
        <position position="433"/>
    </location>
</feature>
<dbReference type="InterPro" id="IPR002509">
    <property type="entry name" value="NODB_dom"/>
</dbReference>
<dbReference type="InterPro" id="IPR050248">
    <property type="entry name" value="Polysacc_deacetylase_ArnD"/>
</dbReference>
<dbReference type="CDD" id="cd10917">
    <property type="entry name" value="CE4_NodB_like_6s_7s"/>
    <property type="match status" value="2"/>
</dbReference>
<evidence type="ECO:0000256" key="3">
    <source>
        <dbReference type="SAM" id="SignalP"/>
    </source>
</evidence>
<keyword evidence="2" id="KW-0378">Hydrolase</keyword>
<feature type="domain" description="NodB homology" evidence="4">
    <location>
        <begin position="32"/>
        <end position="220"/>
    </location>
</feature>
<evidence type="ECO:0000256" key="1">
    <source>
        <dbReference type="ARBA" id="ARBA00022723"/>
    </source>
</evidence>
<keyword evidence="3" id="KW-0732">Signal</keyword>
<feature type="signal peptide" evidence="3">
    <location>
        <begin position="1"/>
        <end position="20"/>
    </location>
</feature>
<name>A0AAD5T6E4_9FUNG</name>
<evidence type="ECO:0000256" key="2">
    <source>
        <dbReference type="ARBA" id="ARBA00022801"/>
    </source>
</evidence>
<protein>
    <submittedName>
        <fullName evidence="5">Carbohydrate esterase 4 protein</fullName>
    </submittedName>
</protein>
<comment type="caution">
    <text evidence="5">The sequence shown here is derived from an EMBL/GenBank/DDBJ whole genome shotgun (WGS) entry which is preliminary data.</text>
</comment>
<gene>
    <name evidence="5" type="primary">D25</name>
    <name evidence="5" type="ORF">HK100_005690</name>
</gene>
<dbReference type="AlphaFoldDB" id="A0AAD5T6E4"/>
<evidence type="ECO:0000313" key="5">
    <source>
        <dbReference type="EMBL" id="KAJ3132073.1"/>
    </source>
</evidence>
<accession>A0AAD5T6E4</accession>
<keyword evidence="1" id="KW-0479">Metal-binding</keyword>
<dbReference type="Pfam" id="PF01522">
    <property type="entry name" value="Polysacc_deac_1"/>
    <property type="match status" value="2"/>
</dbReference>
<feature type="domain" description="NodB homology" evidence="4">
    <location>
        <begin position="245"/>
        <end position="433"/>
    </location>
</feature>
<evidence type="ECO:0000259" key="4">
    <source>
        <dbReference type="PROSITE" id="PS51677"/>
    </source>
</evidence>
<reference evidence="5" key="1">
    <citation type="submission" date="2020-05" db="EMBL/GenBank/DDBJ databases">
        <title>Phylogenomic resolution of chytrid fungi.</title>
        <authorList>
            <person name="Stajich J.E."/>
            <person name="Amses K."/>
            <person name="Simmons R."/>
            <person name="Seto K."/>
            <person name="Myers J."/>
            <person name="Bonds A."/>
            <person name="Quandt C.A."/>
            <person name="Barry K."/>
            <person name="Liu P."/>
            <person name="Grigoriev I."/>
            <person name="Longcore J.E."/>
            <person name="James T.Y."/>
        </authorList>
    </citation>
    <scope>NUCLEOTIDE SEQUENCE</scope>
    <source>
        <strain evidence="5">JEL0513</strain>
    </source>
</reference>
<dbReference type="PROSITE" id="PS51677">
    <property type="entry name" value="NODB"/>
    <property type="match status" value="2"/>
</dbReference>
<sequence length="433" mass="47416">MMKLAAVLTISLTIISRIRAAAIPRETINCGNNLVLVYTDGPDPVYTPQLLTKLQTANVSAVLLFVGEKITASTAPLVLQAYQQGHAIGHMGYTNELFTEMTTSQLTSALAQASAAIKNITGQTPYYIAYPKGKYTAQIATQVIALGYQPITSNFISQDWAFPLSSDEIVMFFDYVHELEETDAATWSFISSLHGNQTGVAQITSQVISIAQNAPNLTLVNMDTCYPTSSSGPPDVEIDKCKTAGQMALVYDDVPIVGITDSILDTLDAAGVKATFCVIGSYIENNPTAAAILLRAFQNGHTICSHSYTHPEFLNYPSALIAQEITLAENAIKNVTGEKPVYWRFPYGDYDDASFAQVQAAGYYIIEWNFDPRDWFWGDVTQEFYDPTEITEYFQRILTPRKNVQIVAENSGVLASTIDSIVDSVNEARAVGR</sequence>
<dbReference type="PANTHER" id="PTHR10587">
    <property type="entry name" value="GLYCOSYL TRANSFERASE-RELATED"/>
    <property type="match status" value="1"/>
</dbReference>
<dbReference type="Gene3D" id="3.20.20.370">
    <property type="entry name" value="Glycoside hydrolase/deacetylase"/>
    <property type="match status" value="2"/>
</dbReference>
<dbReference type="EMBL" id="JADGJH010000265">
    <property type="protein sequence ID" value="KAJ3132073.1"/>
    <property type="molecule type" value="Genomic_DNA"/>
</dbReference>
<evidence type="ECO:0000313" key="6">
    <source>
        <dbReference type="Proteomes" id="UP001211907"/>
    </source>
</evidence>
<dbReference type="InterPro" id="IPR011330">
    <property type="entry name" value="Glyco_hydro/deAcase_b/a-brl"/>
</dbReference>
<dbReference type="GO" id="GO:0009272">
    <property type="term" value="P:fungal-type cell wall biogenesis"/>
    <property type="evidence" value="ECO:0007669"/>
    <property type="project" value="UniProtKB-ARBA"/>
</dbReference>
<dbReference type="GO" id="GO:0004099">
    <property type="term" value="F:chitin deacetylase activity"/>
    <property type="evidence" value="ECO:0007669"/>
    <property type="project" value="UniProtKB-ARBA"/>
</dbReference>
<dbReference type="SUPFAM" id="SSF88713">
    <property type="entry name" value="Glycoside hydrolase/deacetylase"/>
    <property type="match status" value="2"/>
</dbReference>
<dbReference type="GO" id="GO:0005975">
    <property type="term" value="P:carbohydrate metabolic process"/>
    <property type="evidence" value="ECO:0007669"/>
    <property type="project" value="InterPro"/>
</dbReference>